<comment type="caution">
    <text evidence="1">The sequence shown here is derived from an EMBL/GenBank/DDBJ whole genome shotgun (WGS) entry which is preliminary data.</text>
</comment>
<dbReference type="EMBL" id="JACEGQ020000002">
    <property type="protein sequence ID" value="KAH8515142.1"/>
    <property type="molecule type" value="Genomic_DNA"/>
</dbReference>
<gene>
    <name evidence="1" type="ORF">H0E87_003844</name>
</gene>
<organism evidence="1 2">
    <name type="scientific">Populus deltoides</name>
    <name type="common">Eastern poplar</name>
    <name type="synonym">Eastern cottonwood</name>
    <dbReference type="NCBI Taxonomy" id="3696"/>
    <lineage>
        <taxon>Eukaryota</taxon>
        <taxon>Viridiplantae</taxon>
        <taxon>Streptophyta</taxon>
        <taxon>Embryophyta</taxon>
        <taxon>Tracheophyta</taxon>
        <taxon>Spermatophyta</taxon>
        <taxon>Magnoliopsida</taxon>
        <taxon>eudicotyledons</taxon>
        <taxon>Gunneridae</taxon>
        <taxon>Pentapetalae</taxon>
        <taxon>rosids</taxon>
        <taxon>fabids</taxon>
        <taxon>Malpighiales</taxon>
        <taxon>Salicaceae</taxon>
        <taxon>Saliceae</taxon>
        <taxon>Populus</taxon>
    </lineage>
</organism>
<dbReference type="AlphaFoldDB" id="A0A8T2ZE55"/>
<evidence type="ECO:0000313" key="1">
    <source>
        <dbReference type="EMBL" id="KAH8515142.1"/>
    </source>
</evidence>
<dbReference type="Proteomes" id="UP000807159">
    <property type="component" value="Chromosome 2"/>
</dbReference>
<dbReference type="Pfam" id="PF22909">
    <property type="entry name" value="Caulimovir_coat_dom"/>
    <property type="match status" value="1"/>
</dbReference>
<name>A0A8T2ZE55_POPDE</name>
<proteinExistence type="predicted"/>
<protein>
    <submittedName>
        <fullName evidence="1">Uncharacterized protein</fullName>
    </submittedName>
</protein>
<accession>A0A8T2ZE55</accession>
<keyword evidence="2" id="KW-1185">Reference proteome</keyword>
<reference evidence="1" key="1">
    <citation type="journal article" date="2021" name="J. Hered.">
        <title>Genome Assembly of Salicaceae Populus deltoides (Eastern Cottonwood) I-69 Based on Nanopore Sequencing and Hi-C Technologies.</title>
        <authorList>
            <person name="Bai S."/>
            <person name="Wu H."/>
            <person name="Zhang J."/>
            <person name="Pan Z."/>
            <person name="Zhao W."/>
            <person name="Li Z."/>
            <person name="Tong C."/>
        </authorList>
    </citation>
    <scope>NUCLEOTIDE SEQUENCE</scope>
    <source>
        <tissue evidence="1">Leaf</tissue>
    </source>
</reference>
<sequence length="273" mass="31682">MKDIFTFLTAYLRITAKTGRMWQSPELSEKLFRKLPMMISKDFEEAFRLKYPTNTIGVPVRIYFIHNYLAKMCRRAAVQRSLKDLTFCKEVSLPGYYQSKKKGDLNMVNFVDNLQLPDEWDVVSVEQDELDSDHICCMSEHEAGPGEEPTALTAAALPYDENLDKALVNWAFPVIRLPRAPDPKHPRVPEWMATHPLSPEQEACDHQWDERGYLPELRRFCAYCHNGVHWKKRIICDTCQVIVCTLCARIRLGLGRFPAYPYGYDDGSYRHLT</sequence>
<evidence type="ECO:0000313" key="2">
    <source>
        <dbReference type="Proteomes" id="UP000807159"/>
    </source>
</evidence>